<name>A0A2D0ALW9_9BURK</name>
<feature type="coiled-coil region" evidence="1">
    <location>
        <begin position="129"/>
        <end position="156"/>
    </location>
</feature>
<dbReference type="EMBL" id="NIOF01000013">
    <property type="protein sequence ID" value="OWQ85220.1"/>
    <property type="molecule type" value="Genomic_DNA"/>
</dbReference>
<dbReference type="InterPro" id="IPR006597">
    <property type="entry name" value="Sel1-like"/>
</dbReference>
<reference evidence="2 3" key="1">
    <citation type="journal article" date="2008" name="Int. J. Syst. Evol. Microbiol.">
        <title>Description of Roseateles aquatilis sp. nov. and Roseateles terrae sp. nov., in the class Betaproteobacteria, and emended description of the genus Roseateles.</title>
        <authorList>
            <person name="Gomila M."/>
            <person name="Bowien B."/>
            <person name="Falsen E."/>
            <person name="Moore E.R."/>
            <person name="Lalucat J."/>
        </authorList>
    </citation>
    <scope>NUCLEOTIDE SEQUENCE [LARGE SCALE GENOMIC DNA]</scope>
    <source>
        <strain evidence="2 3">CCUG 48205</strain>
    </source>
</reference>
<protein>
    <recommendedName>
        <fullName evidence="4">Sel1 repeat family protein</fullName>
    </recommendedName>
</protein>
<dbReference type="Gene3D" id="1.25.40.10">
    <property type="entry name" value="Tetratricopeptide repeat domain"/>
    <property type="match status" value="1"/>
</dbReference>
<dbReference type="Proteomes" id="UP000197468">
    <property type="component" value="Unassembled WGS sequence"/>
</dbReference>
<gene>
    <name evidence="2" type="ORF">CDN99_22010</name>
</gene>
<keyword evidence="1" id="KW-0175">Coiled coil</keyword>
<sequence>MADPLPPSPLTPIQLCDQLAAHPEDPEAHADGVADAQLDAAAVVAACEAAVKLDKASPRLAFQLARGYLASDRLEAGIERLIVAAKQGHGAALAYLADIHLDGGPGIEPDPRTALALYQRALESGFEPAAKVLAEFSDYTEQVAMAEREEKELDKADALRAAEVAKLPKPALKSPQLIDNIMARKYEAITLDEAYAKSYLTAVAATIQEECNAHFTPAEVAGLKQDFARIQRVPGRLMPRGMSFGGGFNLGQAANQLKETMQIRDNLLRARGNPSSYSEEEAKLSLLADEIPLSGMNDGFFLILKHGCGSPGLDTFKKNAWTFLTNEWAPDAQFLSTLDQMCVDSAKKAGQQDVGRQRCECLVNANAMNPKSQKVRKDLYADYWPVTQHLMQAKPGRYSGCVAG</sequence>
<comment type="caution">
    <text evidence="2">The sequence shown here is derived from an EMBL/GenBank/DDBJ whole genome shotgun (WGS) entry which is preliminary data.</text>
</comment>
<evidence type="ECO:0008006" key="4">
    <source>
        <dbReference type="Google" id="ProtNLM"/>
    </source>
</evidence>
<evidence type="ECO:0000256" key="1">
    <source>
        <dbReference type="SAM" id="Coils"/>
    </source>
</evidence>
<evidence type="ECO:0000313" key="2">
    <source>
        <dbReference type="EMBL" id="OWQ85220.1"/>
    </source>
</evidence>
<dbReference type="InterPro" id="IPR011990">
    <property type="entry name" value="TPR-like_helical_dom_sf"/>
</dbReference>
<evidence type="ECO:0000313" key="3">
    <source>
        <dbReference type="Proteomes" id="UP000197468"/>
    </source>
</evidence>
<dbReference type="AlphaFoldDB" id="A0A2D0ALW9"/>
<dbReference type="RefSeq" id="WP_088387068.1">
    <property type="nucleotide sequence ID" value="NZ_NIOF01000013.1"/>
</dbReference>
<organism evidence="2 3">
    <name type="scientific">Roseateles aquatilis</name>
    <dbReference type="NCBI Taxonomy" id="431061"/>
    <lineage>
        <taxon>Bacteria</taxon>
        <taxon>Pseudomonadati</taxon>
        <taxon>Pseudomonadota</taxon>
        <taxon>Betaproteobacteria</taxon>
        <taxon>Burkholderiales</taxon>
        <taxon>Sphaerotilaceae</taxon>
        <taxon>Roseateles</taxon>
    </lineage>
</organism>
<dbReference type="OrthoDB" id="9797030at2"/>
<dbReference type="SUPFAM" id="SSF81901">
    <property type="entry name" value="HCP-like"/>
    <property type="match status" value="1"/>
</dbReference>
<dbReference type="SMART" id="SM00671">
    <property type="entry name" value="SEL1"/>
    <property type="match status" value="1"/>
</dbReference>
<keyword evidence="3" id="KW-1185">Reference proteome</keyword>
<proteinExistence type="predicted"/>
<accession>A0A2D0ALW9</accession>